<feature type="compositionally biased region" description="Polar residues" evidence="14">
    <location>
        <begin position="752"/>
        <end position="761"/>
    </location>
</feature>
<evidence type="ECO:0000256" key="6">
    <source>
        <dbReference type="ARBA" id="ARBA00022806"/>
    </source>
</evidence>
<dbReference type="InterPro" id="IPR014001">
    <property type="entry name" value="Helicase_ATP-bd"/>
</dbReference>
<dbReference type="SMART" id="SM00573">
    <property type="entry name" value="HSA"/>
    <property type="match status" value="1"/>
</dbReference>
<dbReference type="PROSITE" id="PS50090">
    <property type="entry name" value="MYB_LIKE"/>
    <property type="match status" value="1"/>
</dbReference>
<dbReference type="Pfam" id="PF15790">
    <property type="entry name" value="EP400_N"/>
    <property type="match status" value="1"/>
</dbReference>
<keyword evidence="6" id="KW-0347">Helicase</keyword>
<dbReference type="PANTHER" id="PTHR45685:SF1">
    <property type="entry name" value="HELICASE SRCAP"/>
    <property type="match status" value="1"/>
</dbReference>
<keyword evidence="3" id="KW-0597">Phosphoprotein</keyword>
<dbReference type="GO" id="GO:0010468">
    <property type="term" value="P:regulation of gene expression"/>
    <property type="evidence" value="ECO:0007669"/>
    <property type="project" value="UniProtKB-ARBA"/>
</dbReference>
<dbReference type="Gene3D" id="3.40.50.300">
    <property type="entry name" value="P-loop containing nucleotide triphosphate hydrolases"/>
    <property type="match status" value="1"/>
</dbReference>
<dbReference type="Pfam" id="PF00176">
    <property type="entry name" value="SNF2-rel_dom"/>
    <property type="match status" value="1"/>
</dbReference>
<dbReference type="InterPro" id="IPR027417">
    <property type="entry name" value="P-loop_NTPase"/>
</dbReference>
<dbReference type="GO" id="GO:0003677">
    <property type="term" value="F:DNA binding"/>
    <property type="evidence" value="ECO:0007669"/>
    <property type="project" value="UniProtKB-KW"/>
</dbReference>
<dbReference type="GO" id="GO:0016887">
    <property type="term" value="F:ATP hydrolysis activity"/>
    <property type="evidence" value="ECO:0007669"/>
    <property type="project" value="TreeGrafter"/>
</dbReference>
<dbReference type="GO" id="GO:0010557">
    <property type="term" value="P:positive regulation of macromolecule biosynthetic process"/>
    <property type="evidence" value="ECO:0007669"/>
    <property type="project" value="UniProtKB-ARBA"/>
</dbReference>
<feature type="region of interest" description="Disordered" evidence="14">
    <location>
        <begin position="829"/>
        <end position="879"/>
    </location>
</feature>
<evidence type="ECO:0000259" key="18">
    <source>
        <dbReference type="PROSITE" id="PS51204"/>
    </source>
</evidence>
<dbReference type="STRING" id="6573.A0A210QD71"/>
<evidence type="ECO:0000256" key="7">
    <source>
        <dbReference type="ARBA" id="ARBA00022840"/>
    </source>
</evidence>
<dbReference type="GO" id="GO:0004386">
    <property type="term" value="F:helicase activity"/>
    <property type="evidence" value="ECO:0007669"/>
    <property type="project" value="UniProtKB-KW"/>
</dbReference>
<accession>A0A210QD71</accession>
<comment type="caution">
    <text evidence="19">The sequence shown here is derived from an EMBL/GenBank/DDBJ whole genome shotgun (WGS) entry which is preliminary data.</text>
</comment>
<feature type="region of interest" description="Disordered" evidence="14">
    <location>
        <begin position="1"/>
        <end position="29"/>
    </location>
</feature>
<keyword evidence="7" id="KW-0067">ATP-binding</keyword>
<keyword evidence="8" id="KW-0156">Chromatin regulator</keyword>
<evidence type="ECO:0000313" key="20">
    <source>
        <dbReference type="Proteomes" id="UP000242188"/>
    </source>
</evidence>
<feature type="compositionally biased region" description="Low complexity" evidence="14">
    <location>
        <begin position="17"/>
        <end position="27"/>
    </location>
</feature>
<feature type="domain" description="Helicase ATP-binding" evidence="16">
    <location>
        <begin position="958"/>
        <end position="1123"/>
    </location>
</feature>
<comment type="subcellular location">
    <subcellularLocation>
        <location evidence="1">Nucleus</location>
    </subcellularLocation>
</comment>
<keyword evidence="20" id="KW-1185">Reference proteome</keyword>
<dbReference type="InterPro" id="IPR014012">
    <property type="entry name" value="HSA_dom"/>
</dbReference>
<dbReference type="GO" id="GO:0005524">
    <property type="term" value="F:ATP binding"/>
    <property type="evidence" value="ECO:0007669"/>
    <property type="project" value="UniProtKB-KW"/>
</dbReference>
<dbReference type="GO" id="GO:0042393">
    <property type="term" value="F:histone binding"/>
    <property type="evidence" value="ECO:0007669"/>
    <property type="project" value="TreeGrafter"/>
</dbReference>
<dbReference type="FunFam" id="1.20.120.850:FF:000012">
    <property type="entry name" value="protein PHOTOPERIOD-INDEPENDENT EARLY FLOWERING 1 isoform X3"/>
    <property type="match status" value="1"/>
</dbReference>
<dbReference type="FunFam" id="3.40.50.10810:FF:000005">
    <property type="entry name" value="Photoperiod-independent early flowering 1"/>
    <property type="match status" value="1"/>
</dbReference>
<dbReference type="CDD" id="cd18793">
    <property type="entry name" value="SF2_C_SNF"/>
    <property type="match status" value="1"/>
</dbReference>
<keyword evidence="13" id="KW-0175">Coiled coil</keyword>
<feature type="compositionally biased region" description="Low complexity" evidence="14">
    <location>
        <begin position="417"/>
        <end position="426"/>
    </location>
</feature>
<feature type="compositionally biased region" description="Acidic residues" evidence="14">
    <location>
        <begin position="833"/>
        <end position="874"/>
    </location>
</feature>
<gene>
    <name evidence="19" type="ORF">KP79_PYT16122</name>
</gene>
<evidence type="ECO:0000256" key="8">
    <source>
        <dbReference type="ARBA" id="ARBA00022853"/>
    </source>
</evidence>
<dbReference type="Proteomes" id="UP000242188">
    <property type="component" value="Unassembled WGS sequence"/>
</dbReference>
<evidence type="ECO:0000256" key="1">
    <source>
        <dbReference type="ARBA" id="ARBA00004123"/>
    </source>
</evidence>
<feature type="domain" description="Myb-like" evidence="15">
    <location>
        <begin position="2292"/>
        <end position="2353"/>
    </location>
</feature>
<feature type="region of interest" description="Disordered" evidence="14">
    <location>
        <begin position="746"/>
        <end position="805"/>
    </location>
</feature>
<dbReference type="CDD" id="cd18003">
    <property type="entry name" value="DEXQc_SRCAP"/>
    <property type="match status" value="1"/>
</dbReference>
<feature type="region of interest" description="Disordered" evidence="14">
    <location>
        <begin position="472"/>
        <end position="493"/>
    </location>
</feature>
<dbReference type="SMART" id="SM00487">
    <property type="entry name" value="DEXDc"/>
    <property type="match status" value="1"/>
</dbReference>
<dbReference type="OrthoDB" id="448448at2759"/>
<evidence type="ECO:0000256" key="2">
    <source>
        <dbReference type="ARBA" id="ARBA00009220"/>
    </source>
</evidence>
<evidence type="ECO:0000256" key="14">
    <source>
        <dbReference type="SAM" id="MobiDB-lite"/>
    </source>
</evidence>
<feature type="compositionally biased region" description="Low complexity" evidence="14">
    <location>
        <begin position="2471"/>
        <end position="2508"/>
    </location>
</feature>
<feature type="coiled-coil region" evidence="13">
    <location>
        <begin position="2066"/>
        <end position="2093"/>
    </location>
</feature>
<dbReference type="EMBL" id="NEDP02004104">
    <property type="protein sequence ID" value="OWF46679.1"/>
    <property type="molecule type" value="Genomic_DNA"/>
</dbReference>
<name>A0A210QD71_MIZYE</name>
<evidence type="ECO:0000256" key="4">
    <source>
        <dbReference type="ARBA" id="ARBA00022741"/>
    </source>
</evidence>
<proteinExistence type="inferred from homology"/>
<feature type="domain" description="HSA" evidence="18">
    <location>
        <begin position="544"/>
        <end position="616"/>
    </location>
</feature>
<dbReference type="Pfam" id="PF00271">
    <property type="entry name" value="Helicase_C"/>
    <property type="match status" value="1"/>
</dbReference>
<dbReference type="GO" id="GO:0000812">
    <property type="term" value="C:Swr1 complex"/>
    <property type="evidence" value="ECO:0007669"/>
    <property type="project" value="TreeGrafter"/>
</dbReference>
<evidence type="ECO:0000256" key="5">
    <source>
        <dbReference type="ARBA" id="ARBA00022801"/>
    </source>
</evidence>
<evidence type="ECO:0000256" key="11">
    <source>
        <dbReference type="ARBA" id="ARBA00023163"/>
    </source>
</evidence>
<feature type="compositionally biased region" description="Basic and acidic residues" evidence="14">
    <location>
        <begin position="795"/>
        <end position="805"/>
    </location>
</feature>
<evidence type="ECO:0000259" key="17">
    <source>
        <dbReference type="PROSITE" id="PS51194"/>
    </source>
</evidence>
<dbReference type="GO" id="GO:0140096">
    <property type="term" value="F:catalytic activity, acting on a protein"/>
    <property type="evidence" value="ECO:0007669"/>
    <property type="project" value="UniProtKB-ARBA"/>
</dbReference>
<dbReference type="InterPro" id="IPR001650">
    <property type="entry name" value="Helicase_C-like"/>
</dbReference>
<evidence type="ECO:0000259" key="16">
    <source>
        <dbReference type="PROSITE" id="PS51192"/>
    </source>
</evidence>
<reference evidence="19 20" key="1">
    <citation type="journal article" date="2017" name="Nat. Ecol. Evol.">
        <title>Scallop genome provides insights into evolution of bilaterian karyotype and development.</title>
        <authorList>
            <person name="Wang S."/>
            <person name="Zhang J."/>
            <person name="Jiao W."/>
            <person name="Li J."/>
            <person name="Xun X."/>
            <person name="Sun Y."/>
            <person name="Guo X."/>
            <person name="Huan P."/>
            <person name="Dong B."/>
            <person name="Zhang L."/>
            <person name="Hu X."/>
            <person name="Sun X."/>
            <person name="Wang J."/>
            <person name="Zhao C."/>
            <person name="Wang Y."/>
            <person name="Wang D."/>
            <person name="Huang X."/>
            <person name="Wang R."/>
            <person name="Lv J."/>
            <person name="Li Y."/>
            <person name="Zhang Z."/>
            <person name="Liu B."/>
            <person name="Lu W."/>
            <person name="Hui Y."/>
            <person name="Liang J."/>
            <person name="Zhou Z."/>
            <person name="Hou R."/>
            <person name="Li X."/>
            <person name="Liu Y."/>
            <person name="Li H."/>
            <person name="Ning X."/>
            <person name="Lin Y."/>
            <person name="Zhao L."/>
            <person name="Xing Q."/>
            <person name="Dou J."/>
            <person name="Li Y."/>
            <person name="Mao J."/>
            <person name="Guo H."/>
            <person name="Dou H."/>
            <person name="Li T."/>
            <person name="Mu C."/>
            <person name="Jiang W."/>
            <person name="Fu Q."/>
            <person name="Fu X."/>
            <person name="Miao Y."/>
            <person name="Liu J."/>
            <person name="Yu Q."/>
            <person name="Li R."/>
            <person name="Liao H."/>
            <person name="Li X."/>
            <person name="Kong Y."/>
            <person name="Jiang Z."/>
            <person name="Chourrout D."/>
            <person name="Li R."/>
            <person name="Bao Z."/>
        </authorList>
    </citation>
    <scope>NUCLEOTIDE SEQUENCE [LARGE SCALE GENOMIC DNA]</scope>
    <source>
        <strain evidence="19 20">PY_sf001</strain>
    </source>
</reference>
<protein>
    <submittedName>
        <fullName evidence="19">E1A-binding protein p400</fullName>
    </submittedName>
</protein>
<feature type="region of interest" description="Disordered" evidence="14">
    <location>
        <begin position="174"/>
        <end position="214"/>
    </location>
</feature>
<dbReference type="Gene3D" id="3.40.50.10810">
    <property type="entry name" value="Tandem AAA-ATPase domain"/>
    <property type="match status" value="1"/>
</dbReference>
<evidence type="ECO:0000256" key="10">
    <source>
        <dbReference type="ARBA" id="ARBA00023125"/>
    </source>
</evidence>
<comment type="similarity">
    <text evidence="2">Belongs to the SNF2/RAD54 helicase family. SWR1 subfamily.</text>
</comment>
<dbReference type="InterPro" id="IPR001005">
    <property type="entry name" value="SANT/Myb"/>
</dbReference>
<evidence type="ECO:0000259" key="15">
    <source>
        <dbReference type="PROSITE" id="PS50090"/>
    </source>
</evidence>
<keyword evidence="10" id="KW-0238">DNA-binding</keyword>
<dbReference type="GO" id="GO:0006338">
    <property type="term" value="P:chromatin remodeling"/>
    <property type="evidence" value="ECO:0007669"/>
    <property type="project" value="UniProtKB-ARBA"/>
</dbReference>
<evidence type="ECO:0000313" key="19">
    <source>
        <dbReference type="EMBL" id="OWF46679.1"/>
    </source>
</evidence>
<dbReference type="SMART" id="SM00490">
    <property type="entry name" value="HELICc"/>
    <property type="match status" value="1"/>
</dbReference>
<keyword evidence="9" id="KW-0805">Transcription regulation</keyword>
<feature type="compositionally biased region" description="Basic and acidic residues" evidence="14">
    <location>
        <begin position="1"/>
        <end position="11"/>
    </location>
</feature>
<feature type="region of interest" description="Disordered" evidence="14">
    <location>
        <begin position="407"/>
        <end position="426"/>
    </location>
</feature>
<keyword evidence="4" id="KW-0547">Nucleotide-binding</keyword>
<dbReference type="InterPro" id="IPR031575">
    <property type="entry name" value="EP400_N"/>
</dbReference>
<feature type="region of interest" description="Disordered" evidence="14">
    <location>
        <begin position="673"/>
        <end position="728"/>
    </location>
</feature>
<sequence>MQRNDANDVKQRRGSGSRDQSGQSPQQESVQHYVLTGQLQAITGTGRQTTLGLLPSGSPGVSLGSSNVATPVVGSSTPLQHQTVVVSSQDLERIFTGGAPGTTTNATTPGLSAQALQRQLSTQGIVGVISPGVSRPVTGPFPGGATTALIRQAGATPSGPELQVPPTLTLVTATTPSGAPGVGTLSASGATVHHHGLSPSRGAPPTPRANLQQPSLNMSIQPTGQQQTPKTIVAAGVAAPTSVTNLVVGKVLQETKPSITPLGLTHTFPNLTALANQSAMGPSPKKKVKVEEKAPATAEIANNRKLILDQKHREMIEIKENYIEYLTELFFLQNSGNMMDYHTWKKRPTPQLVHFLKSGNLDSDEEDDHGQERKINNEVKVITCSGSNVPLATPVAISTTLPPSVAALNQQAPSQRTAASTTTNSTTTLTTSTVATVSMPQLQSQMSKAADTKPLVVHTTLATKTTHTTPILSQPSTMMRMPKSPPTSPGETVRLHTRQHTISNIYDGSIGSQEAIVERAKQEAQVMQRVAELRKEGLWSSRRLPKVQEPPRNKSHWDYLLEEMQWLAADFQQERKWKKAAARKVAKMVSKYFQDLEQKEIRAEKEEAQKLKRIAGQIAKQVREFWTNVEKVVQYKQQTRNEEKRKKALDLHLNFIVDQTEKYSTWLTEGLKKDSKAGSSVGGSCVTTPEHSSDGGDDEFEPEADESDDEETIEKAEADMDETSTQAELDALQKEGEVPLEELLKSLPQEVLSGTASLTQDTEVEADDEHDKQEKDDEFAASEEEEVDVEETIEEQEKLDKKVDYSKELADLQNEGDMNMDELYKKYAGAYDSDFELPESESGTEDDSDDEDEEDSEEEEEESEEEGEEDNEENADNKEDEVGLDFLMTSDTTSQDTQAQGDAEEKGPGKELVDIAAEAQSLQPKGYTLQTTEVKTKVPFLIKHTLREYQHVGLDWLATMYEKRLNGILADEMGLGKTIQTIALLAHLACDKGIWGPHLIVVPTSVMLNWEMEIKKWCPAFKILTYYGNQKERKLKRQGWTKTNAFHVCITSYKLVIQDHQSFRRKKWKYFILDEAQNIKNFKSQRWQTLLNFSSQRRLLLTGTPLQNNLMELWSLMHFLMPNVFQSHREFKEWFANPLTGMIEGSHEYNESLIKRLHKVLRPFLLRRLKADVEKQMPKKYEHVVMCQLSKRQRFLYDDFMSQGKTKETLASGHFMSVINILMQLRKVCNHPSLFDERPIVSPFQTGGITFNTSSSVLAMLEYDPFKDVDLLRYPGLADMEQDLPAFVAHRVKRLQTSRQLIEEIDEQPDPAPRLKPGKLKPVNFRSISPLSRSVSPLTNQTPATTCTDKTKAVTSVTTTTATSTALAGTTISSTPVTTLTAAVTPRTQTSVTMTTSSVTQPLSAVATSVAGCSASVTSTLSAVLTSSGVATPQAKVGPITTATVSLPSSSSQVATSQPITVQIQQTDQGARLMIPAGQLSQLPAGFIQIVQTSMGQQIIASSVATTAQQHVSSPSITAASSASRAITTSSTIVNGLPAITTVAASSASTILTTVTSQVKPAMSIQLPLATTTTTLKPVMKVSPMVTATGSTTNVVKASVSTTISSAEVKPTTGPSTRLASQKSKRRIKTELMLDSVCDKREHRRREKLEYIAHINKLHCERKPVYGQDLRCTVNVMSDTDKTCVCDNTWAALGHVHCTNIHSWSNPYRPEVFWKQTKVLSNLVHTPLQYLHELEDILSRYVFVTPPVVSPCIKMHVSHPPPSSAMKERWRDFFLHKDVSPKASCLHKISSNRMVQFPELRLIQYDCGKLQTLDLLLRRLKSGDHRILIFTQMTKMLNILESFLSYHGHRYLRLDGTTRVEQRQFLMDRFNADKRIFCFILSTRSGGIGVNLTGADTVIFYDSDWNPTMDAQAQDRCHRIGQTRDVHIYRLISKKTVEENILKKANQKRMLGDMAIEGGNFTTAFFKENTIQELFSEPTGLDSLVEPKVTEVKMTTKSLGGGDELKEIKTPVDGNKQTVAPSDKNIVAQFEQALGKAEDETDVVAANLVKAEQKAELAEFDENIPWDEREAEKRKEEEEMSKAEQELAMLDKELSPIERFAVTFMENEMKPDDNLEISVEEIANSKKDWELARLKALKEDEERRLELEEDEMLYTYLRDDSYNQIFISDTDQEHMPMWAPPTPPHDDNDIYLDQTMCFLYEPTVMPESQLPPIYIKKEHKKPKVESITTRKQKQRKEEQPRVPRSLFDRPTAALLRMRREAKLKQGGLLKPFRPVPPVLNKPADQSSDHPEWLIHEDWALLQAVQSLFDVPLNLMVVSPAHQLNWDLVADIVSSVSRVYRSAKQCRNRYENVIIPREEGRILYDINPRKQSKKTKGIYKTKNNRPMRTSQLYVQDGNQAITMLHSLRFDSAKTLAAKRPPTLKQTLVSPTPKNPKHAAVLSESGITYDQPLDPMNVAEIRAQRIQREKKQNQAAAAATAEQQHLAARTVAQQQAAAPQATPAPQASAQPQPVTVTAAIAIPQGAVPQGVVTQHLQPIQTTVASVMAATAVPKSGVPQGATTVSLARSAVGATGNIVVNTPSGVAANFAAINRRMSQATSLGQASTVTVTGTLNPAIRAQRPLTIPIQDITSITSQTGQVTHVATTGQVARTQIQTTVPTLTSTQLARIASTQGTTLPTGTVQATMTKALTQQQLIALTRQQRQTTFQQQPRKLNLTPDQINQQRLKQLQQGRGVGAQKVIAQQLVTSLAQVPKQKIGTSLARQIPQELLLHQQKLPQKTQVQVVAQGQAGTQLQQIHMATTQGGGIPTTQIIQAQVHQVGQPATLTTAVKTSAAGTPIQITQLPQQKAGVAKATTINQLQSSQLKHMQLINPPKRPLQQPSKITSLGQVGKPLPLNAVQIIQQPSTGQNVTYQLQQLVKRNPGSGMIITSQPTIIATVTQGQQGQLVHKVLSTSSTQSSHLQTITAASHPVAHATIVTGTPQMSVATLSLATASSQATKPTVVSTLSADPRQAVQVHSVAPQQAKIATISQAAATSQTIQQIQVTPATLQQVHTTVAAPAIQQPLTVTVAPSSQSPALTATILQTIPAPVQQEAPSAPQTATQIQVTTIPQSTANVPPQQTLLPVGAVTAQAAAAAVQALPQGTAQGLVSVAQSPQQQAAAAKGPYAMRTRNPPKH</sequence>
<dbReference type="PROSITE" id="PS51192">
    <property type="entry name" value="HELICASE_ATP_BIND_1"/>
    <property type="match status" value="1"/>
</dbReference>
<feature type="compositionally biased region" description="Acidic residues" evidence="14">
    <location>
        <begin position="695"/>
        <end position="712"/>
    </location>
</feature>
<dbReference type="PROSITE" id="PS51194">
    <property type="entry name" value="HELICASE_CTER"/>
    <property type="match status" value="1"/>
</dbReference>
<keyword evidence="12" id="KW-0539">Nucleus</keyword>
<dbReference type="PROSITE" id="PS51204">
    <property type="entry name" value="HSA"/>
    <property type="match status" value="1"/>
</dbReference>
<dbReference type="InterPro" id="IPR038718">
    <property type="entry name" value="SNF2-like_sf"/>
</dbReference>
<evidence type="ECO:0000256" key="12">
    <source>
        <dbReference type="ARBA" id="ARBA00023242"/>
    </source>
</evidence>
<keyword evidence="11" id="KW-0804">Transcription</keyword>
<dbReference type="Pfam" id="PF07529">
    <property type="entry name" value="HSA"/>
    <property type="match status" value="1"/>
</dbReference>
<dbReference type="InterPro" id="IPR000330">
    <property type="entry name" value="SNF2_N"/>
</dbReference>
<feature type="compositionally biased region" description="Polar residues" evidence="14">
    <location>
        <begin position="407"/>
        <end position="416"/>
    </location>
</feature>
<feature type="compositionally biased region" description="Acidic residues" evidence="14">
    <location>
        <begin position="776"/>
        <end position="794"/>
    </location>
</feature>
<evidence type="ECO:0000256" key="3">
    <source>
        <dbReference type="ARBA" id="ARBA00022553"/>
    </source>
</evidence>
<keyword evidence="5" id="KW-0378">Hydrolase</keyword>
<evidence type="ECO:0000256" key="9">
    <source>
        <dbReference type="ARBA" id="ARBA00023015"/>
    </source>
</evidence>
<feature type="domain" description="Helicase C-terminal" evidence="17">
    <location>
        <begin position="1812"/>
        <end position="1972"/>
    </location>
</feature>
<dbReference type="InterPro" id="IPR049730">
    <property type="entry name" value="SNF2/RAD54-like_C"/>
</dbReference>
<dbReference type="PANTHER" id="PTHR45685">
    <property type="entry name" value="HELICASE SRCAP-RELATED"/>
    <property type="match status" value="1"/>
</dbReference>
<dbReference type="FunFam" id="3.40.50.300:FF:000529">
    <property type="entry name" value="helicase SRCAP isoform X1"/>
    <property type="match status" value="1"/>
</dbReference>
<dbReference type="SUPFAM" id="SSF52540">
    <property type="entry name" value="P-loop containing nucleoside triphosphate hydrolases"/>
    <property type="match status" value="3"/>
</dbReference>
<feature type="region of interest" description="Disordered" evidence="14">
    <location>
        <begin position="2470"/>
        <end position="2508"/>
    </location>
</feature>
<organism evidence="19 20">
    <name type="scientific">Mizuhopecten yessoensis</name>
    <name type="common">Japanese scallop</name>
    <name type="synonym">Patinopecten yessoensis</name>
    <dbReference type="NCBI Taxonomy" id="6573"/>
    <lineage>
        <taxon>Eukaryota</taxon>
        <taxon>Metazoa</taxon>
        <taxon>Spiralia</taxon>
        <taxon>Lophotrochozoa</taxon>
        <taxon>Mollusca</taxon>
        <taxon>Bivalvia</taxon>
        <taxon>Autobranchia</taxon>
        <taxon>Pteriomorphia</taxon>
        <taxon>Pectinida</taxon>
        <taxon>Pectinoidea</taxon>
        <taxon>Pectinidae</taxon>
        <taxon>Mizuhopecten</taxon>
    </lineage>
</organism>
<feature type="region of interest" description="Disordered" evidence="14">
    <location>
        <begin position="3155"/>
        <end position="3176"/>
    </location>
</feature>
<evidence type="ECO:0000256" key="13">
    <source>
        <dbReference type="SAM" id="Coils"/>
    </source>
</evidence>
<dbReference type="InterPro" id="IPR050520">
    <property type="entry name" value="INO80/SWR1_helicase"/>
</dbReference>
<dbReference type="Gene3D" id="1.20.120.850">
    <property type="entry name" value="SWI2/SNF2 ATPases, N-terminal domain"/>
    <property type="match status" value="1"/>
</dbReference>
<feature type="region of interest" description="Disordered" evidence="14">
    <location>
        <begin position="2221"/>
        <end position="2243"/>
    </location>
</feature>